<dbReference type="AlphaFoldDB" id="A0A7X0HQ96"/>
<dbReference type="SMART" id="SM01118">
    <property type="entry name" value="CYTH"/>
    <property type="match status" value="1"/>
</dbReference>
<protein>
    <submittedName>
        <fullName evidence="2">Uncharacterized protein YjbK</fullName>
    </submittedName>
</protein>
<gene>
    <name evidence="2" type="ORF">HNR53_000144</name>
</gene>
<dbReference type="CDD" id="cd07762">
    <property type="entry name" value="CYTH-like_Pase_1"/>
    <property type="match status" value="1"/>
</dbReference>
<dbReference type="EMBL" id="JACHGK010000001">
    <property type="protein sequence ID" value="MBB6443556.1"/>
    <property type="molecule type" value="Genomic_DNA"/>
</dbReference>
<feature type="domain" description="CYTH" evidence="1">
    <location>
        <begin position="4"/>
        <end position="192"/>
    </location>
</feature>
<evidence type="ECO:0000313" key="2">
    <source>
        <dbReference type="EMBL" id="MBB6443556.1"/>
    </source>
</evidence>
<dbReference type="PIRSF" id="PIRSF012526">
    <property type="entry name" value="CYTH_UCP012526"/>
    <property type="match status" value="1"/>
</dbReference>
<reference evidence="2 3" key="1">
    <citation type="submission" date="2020-08" db="EMBL/GenBank/DDBJ databases">
        <title>Genomic Encyclopedia of Type Strains, Phase IV (KMG-IV): sequencing the most valuable type-strain genomes for metagenomic binning, comparative biology and taxonomic classification.</title>
        <authorList>
            <person name="Goeker M."/>
        </authorList>
    </citation>
    <scope>NUCLEOTIDE SEQUENCE [LARGE SCALE GENOMIC DNA]</scope>
    <source>
        <strain evidence="2 3">DSM 5391</strain>
    </source>
</reference>
<accession>A0A7X0HQ96</accession>
<proteinExistence type="predicted"/>
<dbReference type="PROSITE" id="PS51707">
    <property type="entry name" value="CYTH"/>
    <property type="match status" value="1"/>
</dbReference>
<evidence type="ECO:0000313" key="3">
    <source>
        <dbReference type="Proteomes" id="UP000531594"/>
    </source>
</evidence>
<dbReference type="InterPro" id="IPR023577">
    <property type="entry name" value="CYTH_domain"/>
</dbReference>
<dbReference type="InterPro" id="IPR033469">
    <property type="entry name" value="CYTH-like_dom_sf"/>
</dbReference>
<dbReference type="InterPro" id="IPR009195">
    <property type="entry name" value="Uncharacterised_YjbK"/>
</dbReference>
<comment type="caution">
    <text evidence="2">The sequence shown here is derived from an EMBL/GenBank/DDBJ whole genome shotgun (WGS) entry which is preliminary data.</text>
</comment>
<keyword evidence="3" id="KW-1185">Reference proteome</keyword>
<dbReference type="Pfam" id="PF01928">
    <property type="entry name" value="CYTH"/>
    <property type="match status" value="1"/>
</dbReference>
<dbReference type="Proteomes" id="UP000531594">
    <property type="component" value="Unassembled WGS sequence"/>
</dbReference>
<sequence length="195" mass="22764">MPQNIEIEFKNLLTESDFHILLKHFNVNESQFFIQENYYFDTPDFSLKQSGCALRIREKKSGFEMTLKQPHPDGLLETTEKLTNEKAQALLQGTPLPDGLIKEQLSHMKINAEQLLFFGSLVTERAEIEYQGGVMVFDSSTYLNMRDYELEYEVTDRAKGEAVFLQLLAELNIPIRKTKNKVKRFYERKMAQELQ</sequence>
<evidence type="ECO:0000259" key="1">
    <source>
        <dbReference type="PROSITE" id="PS51707"/>
    </source>
</evidence>
<organism evidence="2 3">
    <name type="scientific">Bacillus benzoevorans</name>
    <dbReference type="NCBI Taxonomy" id="1456"/>
    <lineage>
        <taxon>Bacteria</taxon>
        <taxon>Bacillati</taxon>
        <taxon>Bacillota</taxon>
        <taxon>Bacilli</taxon>
        <taxon>Bacillales</taxon>
        <taxon>Bacillaceae</taxon>
        <taxon>Bacillus</taxon>
    </lineage>
</organism>
<dbReference type="RefSeq" id="WP_184521540.1">
    <property type="nucleotide sequence ID" value="NZ_JACHGK010000001.1"/>
</dbReference>
<dbReference type="SUPFAM" id="SSF55154">
    <property type="entry name" value="CYTH-like phosphatases"/>
    <property type="match status" value="1"/>
</dbReference>
<name>A0A7X0HQ96_9BACI</name>
<dbReference type="Gene3D" id="2.40.320.10">
    <property type="entry name" value="Hypothetical Protein Pfu-838710-001"/>
    <property type="match status" value="1"/>
</dbReference>